<name>A0A1N6YB37_9BACT</name>
<dbReference type="RefSeq" id="WP_007652986.1">
    <property type="nucleotide sequence ID" value="NZ_FTNM01000003.1"/>
</dbReference>
<proteinExistence type="predicted"/>
<keyword evidence="3" id="KW-1185">Reference proteome</keyword>
<accession>A0A1N6YB37</accession>
<dbReference type="EMBL" id="FTNM01000003">
    <property type="protein sequence ID" value="SIR11784.1"/>
    <property type="molecule type" value="Genomic_DNA"/>
</dbReference>
<dbReference type="AlphaFoldDB" id="A0A1N6YB37"/>
<dbReference type="OrthoDB" id="1121518at2"/>
<evidence type="ECO:0000313" key="3">
    <source>
        <dbReference type="Proteomes" id="UP000185924"/>
    </source>
</evidence>
<dbReference type="Proteomes" id="UP000185924">
    <property type="component" value="Unassembled WGS sequence"/>
</dbReference>
<organism evidence="2 3">
    <name type="scientific">Pontibacter lucknowensis</name>
    <dbReference type="NCBI Taxonomy" id="1077936"/>
    <lineage>
        <taxon>Bacteria</taxon>
        <taxon>Pseudomonadati</taxon>
        <taxon>Bacteroidota</taxon>
        <taxon>Cytophagia</taxon>
        <taxon>Cytophagales</taxon>
        <taxon>Hymenobacteraceae</taxon>
        <taxon>Pontibacter</taxon>
    </lineage>
</organism>
<protein>
    <recommendedName>
        <fullName evidence="4">Outer membrane protein beta-barrel domain-containing protein</fullName>
    </recommendedName>
</protein>
<feature type="chain" id="PRO_5009939666" description="Outer membrane protein beta-barrel domain-containing protein" evidence="1">
    <location>
        <begin position="20"/>
        <end position="185"/>
    </location>
</feature>
<evidence type="ECO:0000256" key="1">
    <source>
        <dbReference type="SAM" id="SignalP"/>
    </source>
</evidence>
<reference evidence="3" key="1">
    <citation type="submission" date="2017-01" db="EMBL/GenBank/DDBJ databases">
        <authorList>
            <person name="Varghese N."/>
            <person name="Submissions S."/>
        </authorList>
    </citation>
    <scope>NUCLEOTIDE SEQUENCE [LARGE SCALE GENOMIC DNA]</scope>
    <source>
        <strain evidence="3">DM9</strain>
    </source>
</reference>
<dbReference type="STRING" id="1077936.SAMN05421545_2390"/>
<feature type="signal peptide" evidence="1">
    <location>
        <begin position="1"/>
        <end position="19"/>
    </location>
</feature>
<sequence>MRYLYLLTLLFFSSGLAQAQSDEQPVKRYMGTVELGYLYGNNKQHDVDNFVAAPTVTLFNGIRLHRLLAIGATTGFDFYNNLLITPFALGIRGEMLNTRISPIYSIDAGYGSSFLSHESDNEKKEGGWMFNPALGFRVRSGNSTAYTFAAGYKTQKAETVSSWGHSFTEQKITFKRLSVQLGFMF</sequence>
<gene>
    <name evidence="2" type="ORF">SAMN05421545_2390</name>
</gene>
<evidence type="ECO:0008006" key="4">
    <source>
        <dbReference type="Google" id="ProtNLM"/>
    </source>
</evidence>
<keyword evidence="1" id="KW-0732">Signal</keyword>
<evidence type="ECO:0000313" key="2">
    <source>
        <dbReference type="EMBL" id="SIR11784.1"/>
    </source>
</evidence>